<evidence type="ECO:0000313" key="4">
    <source>
        <dbReference type="EMBL" id="GGA80439.1"/>
    </source>
</evidence>
<dbReference type="RefSeq" id="WP_188494316.1">
    <property type="nucleotide sequence ID" value="NZ_BMGA01000005.1"/>
</dbReference>
<evidence type="ECO:0000259" key="2">
    <source>
        <dbReference type="Pfam" id="PF05299"/>
    </source>
</evidence>
<proteinExistence type="predicted"/>
<comment type="caution">
    <text evidence="4">The sequence shown here is derived from an EMBL/GenBank/DDBJ whole genome shotgun (WGS) entry which is preliminary data.</text>
</comment>
<sequence length="618" mass="69676">MKKTFLVLAIAALFFNYQTIDAQTPKGQMIQVGINLNEVTNDQVLVTVNAPKSNSDEIIYRIPKTVPGTYSEDNYGKYIENLKAYDKKGNLLTVKKTDENSWSISKAKSLSKITYLVNDTFDSEKGTGFGQDDVFSPAGSNINAGVNFMINTHCFVGYFDNFLATPYQVSISHPANLLGSTSMVDKDSSTTNDVFVTSRYAELVENPIMYAKPDYTTFNVDGMDIQICVYSPTAKYTAESITAEMKTMMTAQKHFLGKINATEKYTVILYLSSLKPDDARGFGALEHPTATTVVLPEMMEKDELVKSMMDVVSHEFFHIVTPLTIHSKEIHFFDYNAPKMSQHLWMYEGVTEYFANLFQINQGLISEEDFYNRIAEKIEGARVLNDTMPFTEMSANVLKQPYKDQYLNVYQKGALIGMCIDIIIREKSNGQRGILDLMQKLSNEYGVAKPFNDPELFDKITALTYPEVGDFLKTYVAGSTPIPYDFYLAKVGLAKSIVQMAAPVFIKGQTPYVMVNPNNNEISVVPNMDLNVFFTNLGLKGDDVILEINNVAYSYDNIYDMINQSDKWKENESITVKIRRNGKEELLTGTVKLPYEGKEKIEVTDDSKKQLKEAWLKA</sequence>
<dbReference type="EMBL" id="BMGA01000005">
    <property type="protein sequence ID" value="GGA80439.1"/>
    <property type="molecule type" value="Genomic_DNA"/>
</dbReference>
<dbReference type="Gene3D" id="2.60.40.3650">
    <property type="match status" value="1"/>
</dbReference>
<feature type="domain" description="Peptidase M61 N-terminal" evidence="3">
    <location>
        <begin position="33"/>
        <end position="212"/>
    </location>
</feature>
<dbReference type="SUPFAM" id="SSF55486">
    <property type="entry name" value="Metalloproteases ('zincins'), catalytic domain"/>
    <property type="match status" value="1"/>
</dbReference>
<dbReference type="InterPro" id="IPR007963">
    <property type="entry name" value="Peptidase_M61_catalytic"/>
</dbReference>
<evidence type="ECO:0000259" key="3">
    <source>
        <dbReference type="Pfam" id="PF17899"/>
    </source>
</evidence>
<reference evidence="5" key="1">
    <citation type="journal article" date="2019" name="Int. J. Syst. Evol. Microbiol.">
        <title>The Global Catalogue of Microorganisms (GCM) 10K type strain sequencing project: providing services to taxonomists for standard genome sequencing and annotation.</title>
        <authorList>
            <consortium name="The Broad Institute Genomics Platform"/>
            <consortium name="The Broad Institute Genome Sequencing Center for Infectious Disease"/>
            <person name="Wu L."/>
            <person name="Ma J."/>
        </authorList>
    </citation>
    <scope>NUCLEOTIDE SEQUENCE [LARGE SCALE GENOMIC DNA]</scope>
    <source>
        <strain evidence="5">CGMCC 1.12811</strain>
    </source>
</reference>
<keyword evidence="5" id="KW-1185">Reference proteome</keyword>
<dbReference type="Proteomes" id="UP000658793">
    <property type="component" value="Unassembled WGS sequence"/>
</dbReference>
<feature type="domain" description="Peptidase M61 catalytic" evidence="2">
    <location>
        <begin position="308"/>
        <end position="416"/>
    </location>
</feature>
<dbReference type="SUPFAM" id="SSF50156">
    <property type="entry name" value="PDZ domain-like"/>
    <property type="match status" value="1"/>
</dbReference>
<dbReference type="InterPro" id="IPR027268">
    <property type="entry name" value="Peptidase_M4/M1_CTD_sf"/>
</dbReference>
<evidence type="ECO:0000256" key="1">
    <source>
        <dbReference type="SAM" id="SignalP"/>
    </source>
</evidence>
<organism evidence="4 5">
    <name type="scientific">Flavobacterium palustre</name>
    <dbReference type="NCBI Taxonomy" id="1476463"/>
    <lineage>
        <taxon>Bacteria</taxon>
        <taxon>Pseudomonadati</taxon>
        <taxon>Bacteroidota</taxon>
        <taxon>Flavobacteriia</taxon>
        <taxon>Flavobacteriales</taxon>
        <taxon>Flavobacteriaceae</taxon>
        <taxon>Flavobacterium</taxon>
    </lineage>
</organism>
<keyword evidence="1" id="KW-0732">Signal</keyword>
<gene>
    <name evidence="4" type="ORF">GCM10008015_21430</name>
</gene>
<dbReference type="InterPro" id="IPR040756">
    <property type="entry name" value="Peptidase_M61_N"/>
</dbReference>
<feature type="chain" id="PRO_5045985797" evidence="1">
    <location>
        <begin position="23"/>
        <end position="618"/>
    </location>
</feature>
<dbReference type="InterPro" id="IPR036034">
    <property type="entry name" value="PDZ_sf"/>
</dbReference>
<protein>
    <submittedName>
        <fullName evidence="4">Peptidase M61</fullName>
    </submittedName>
</protein>
<name>A0ABQ1HJK5_9FLAO</name>
<dbReference type="Gene3D" id="1.10.390.10">
    <property type="entry name" value="Neutral Protease Domain 2"/>
    <property type="match status" value="1"/>
</dbReference>
<accession>A0ABQ1HJK5</accession>
<dbReference type="Pfam" id="PF17899">
    <property type="entry name" value="Peptidase_M61_N"/>
    <property type="match status" value="1"/>
</dbReference>
<dbReference type="Pfam" id="PF05299">
    <property type="entry name" value="Peptidase_M61"/>
    <property type="match status" value="1"/>
</dbReference>
<evidence type="ECO:0000313" key="5">
    <source>
        <dbReference type="Proteomes" id="UP000658793"/>
    </source>
</evidence>
<dbReference type="Gene3D" id="2.30.42.10">
    <property type="match status" value="1"/>
</dbReference>
<feature type="signal peptide" evidence="1">
    <location>
        <begin position="1"/>
        <end position="22"/>
    </location>
</feature>